<gene>
    <name evidence="4" type="ORF">COK86_29315</name>
</gene>
<dbReference type="GO" id="GO:0005524">
    <property type="term" value="F:ATP binding"/>
    <property type="evidence" value="ECO:0007669"/>
    <property type="project" value="UniProtKB-KW"/>
</dbReference>
<evidence type="ECO:0000313" key="5">
    <source>
        <dbReference type="Proteomes" id="UP000224076"/>
    </source>
</evidence>
<evidence type="ECO:0000259" key="3">
    <source>
        <dbReference type="SMART" id="SM00382"/>
    </source>
</evidence>
<dbReference type="InterPro" id="IPR003959">
    <property type="entry name" value="ATPase_AAA_core"/>
</dbReference>
<dbReference type="GO" id="GO:0034605">
    <property type="term" value="P:cellular response to heat"/>
    <property type="evidence" value="ECO:0007669"/>
    <property type="project" value="TreeGrafter"/>
</dbReference>
<dbReference type="Proteomes" id="UP000224076">
    <property type="component" value="Unassembled WGS sequence"/>
</dbReference>
<dbReference type="InterPro" id="IPR027417">
    <property type="entry name" value="P-loop_NTPase"/>
</dbReference>
<evidence type="ECO:0000256" key="2">
    <source>
        <dbReference type="ARBA" id="ARBA00022840"/>
    </source>
</evidence>
<evidence type="ECO:0000313" key="4">
    <source>
        <dbReference type="EMBL" id="PFU37314.1"/>
    </source>
</evidence>
<dbReference type="EMBL" id="NVDG01000077">
    <property type="protein sequence ID" value="PFU37314.1"/>
    <property type="molecule type" value="Genomic_DNA"/>
</dbReference>
<dbReference type="InterPro" id="IPR001270">
    <property type="entry name" value="ClpA/B"/>
</dbReference>
<accession>A0A2B3TSE0</accession>
<reference evidence="4 5" key="1">
    <citation type="submission" date="2017-09" db="EMBL/GenBank/DDBJ databases">
        <title>Large-scale bioinformatics analysis of Bacillus genomes uncovers conserved roles of natural products in bacterial physiology.</title>
        <authorList>
            <consortium name="Agbiome Team Llc"/>
            <person name="Bleich R.M."/>
            <person name="Grubbs K.J."/>
            <person name="Santa Maria K.C."/>
            <person name="Allen S.E."/>
            <person name="Farag S."/>
            <person name="Shank E.A."/>
            <person name="Bowers A."/>
        </authorList>
    </citation>
    <scope>NUCLEOTIDE SEQUENCE [LARGE SCALE GENOMIC DNA]</scope>
    <source>
        <strain evidence="4 5">AFS061806</strain>
    </source>
</reference>
<dbReference type="PRINTS" id="PR00300">
    <property type="entry name" value="CLPPROTEASEA"/>
</dbReference>
<dbReference type="InterPro" id="IPR050130">
    <property type="entry name" value="ClpA_ClpB"/>
</dbReference>
<keyword evidence="2" id="KW-0067">ATP-binding</keyword>
<proteinExistence type="predicted"/>
<protein>
    <recommendedName>
        <fullName evidence="3">AAA+ ATPase domain-containing protein</fullName>
    </recommendedName>
</protein>
<dbReference type="InterPro" id="IPR003593">
    <property type="entry name" value="AAA+_ATPase"/>
</dbReference>
<dbReference type="AlphaFoldDB" id="A0A2B3TSE0"/>
<name>A0A2B3TSE0_BACCE</name>
<dbReference type="GO" id="GO:0016887">
    <property type="term" value="F:ATP hydrolysis activity"/>
    <property type="evidence" value="ECO:0007669"/>
    <property type="project" value="InterPro"/>
</dbReference>
<organism evidence="4 5">
    <name type="scientific">Bacillus cereus</name>
    <dbReference type="NCBI Taxonomy" id="1396"/>
    <lineage>
        <taxon>Bacteria</taxon>
        <taxon>Bacillati</taxon>
        <taxon>Bacillota</taxon>
        <taxon>Bacilli</taxon>
        <taxon>Bacillales</taxon>
        <taxon>Bacillaceae</taxon>
        <taxon>Bacillus</taxon>
        <taxon>Bacillus cereus group</taxon>
    </lineage>
</organism>
<keyword evidence="1" id="KW-0547">Nucleotide-binding</keyword>
<sequence length="400" mass="46568">MSDYSLLIYKKCCLKSYTEKRRTEGIKIYSLSYLEIHQDNINHLIELGEFDVDLTSAVQLMSNNNSTRYFIEKLIYFSIKHELYVNYIICESQLNQFTQELGYFFQHTERIICDENTLEENPEIQKHESSLKRKALLINEDLDELDQYLEKQLIGHSIFKTVFIEELRTFKYFYEHIGDQFIMSILLLGPSGIGKTELGKLLHKFPDTNSPVAKINFANYKSESSLASLIGSPPGYVDSGNESDLVQKINKSKVGVLIVDEFEKANSSVHNFFLQLLEEGQFDDALGNIHDLKGYILLFTSNASKENFLKETPPELRSRFDLIFSFDPLTKEERIQFSRKIIDTFASKSKIKLSTGDIDWILSNIDIENENNLRNLKKTIRRNFYQFVNKQQKEKTNDLK</sequence>
<dbReference type="PANTHER" id="PTHR11638">
    <property type="entry name" value="ATP-DEPENDENT CLP PROTEASE"/>
    <property type="match status" value="1"/>
</dbReference>
<dbReference type="SMART" id="SM00382">
    <property type="entry name" value="AAA"/>
    <property type="match status" value="1"/>
</dbReference>
<evidence type="ECO:0000256" key="1">
    <source>
        <dbReference type="ARBA" id="ARBA00022741"/>
    </source>
</evidence>
<dbReference type="PANTHER" id="PTHR11638:SF18">
    <property type="entry name" value="HEAT SHOCK PROTEIN 104"/>
    <property type="match status" value="1"/>
</dbReference>
<comment type="caution">
    <text evidence="4">The sequence shown here is derived from an EMBL/GenBank/DDBJ whole genome shotgun (WGS) entry which is preliminary data.</text>
</comment>
<dbReference type="Pfam" id="PF07724">
    <property type="entry name" value="AAA_2"/>
    <property type="match status" value="1"/>
</dbReference>
<dbReference type="SUPFAM" id="SSF52540">
    <property type="entry name" value="P-loop containing nucleoside triphosphate hydrolases"/>
    <property type="match status" value="1"/>
</dbReference>
<feature type="domain" description="AAA+ ATPase" evidence="3">
    <location>
        <begin position="181"/>
        <end position="330"/>
    </location>
</feature>
<dbReference type="Gene3D" id="3.40.50.300">
    <property type="entry name" value="P-loop containing nucleotide triphosphate hydrolases"/>
    <property type="match status" value="1"/>
</dbReference>
<dbReference type="RefSeq" id="WP_098666497.1">
    <property type="nucleotide sequence ID" value="NZ_NVDG01000077.1"/>
</dbReference>
<dbReference type="GO" id="GO:0005737">
    <property type="term" value="C:cytoplasm"/>
    <property type="evidence" value="ECO:0007669"/>
    <property type="project" value="TreeGrafter"/>
</dbReference>